<organism evidence="7 8">
    <name type="scientific">Pyrocoelia pectoralis</name>
    <dbReference type="NCBI Taxonomy" id="417401"/>
    <lineage>
        <taxon>Eukaryota</taxon>
        <taxon>Metazoa</taxon>
        <taxon>Ecdysozoa</taxon>
        <taxon>Arthropoda</taxon>
        <taxon>Hexapoda</taxon>
        <taxon>Insecta</taxon>
        <taxon>Pterygota</taxon>
        <taxon>Neoptera</taxon>
        <taxon>Endopterygota</taxon>
        <taxon>Coleoptera</taxon>
        <taxon>Polyphaga</taxon>
        <taxon>Elateriformia</taxon>
        <taxon>Elateroidea</taxon>
        <taxon>Lampyridae</taxon>
        <taxon>Lampyrinae</taxon>
        <taxon>Pyrocoelia</taxon>
    </lineage>
</organism>
<dbReference type="PROSITE" id="PS50950">
    <property type="entry name" value="ZF_THAP"/>
    <property type="match status" value="1"/>
</dbReference>
<keyword evidence="1" id="KW-0479">Metal-binding</keyword>
<accession>A0AAN7ZJZ9</accession>
<evidence type="ECO:0000256" key="3">
    <source>
        <dbReference type="ARBA" id="ARBA00022833"/>
    </source>
</evidence>
<evidence type="ECO:0000256" key="4">
    <source>
        <dbReference type="ARBA" id="ARBA00023125"/>
    </source>
</evidence>
<gene>
    <name evidence="7" type="ORF">RI129_010495</name>
</gene>
<dbReference type="Pfam" id="PF05485">
    <property type="entry name" value="THAP"/>
    <property type="match status" value="1"/>
</dbReference>
<evidence type="ECO:0000256" key="2">
    <source>
        <dbReference type="ARBA" id="ARBA00022771"/>
    </source>
</evidence>
<evidence type="ECO:0000259" key="6">
    <source>
        <dbReference type="PROSITE" id="PS50950"/>
    </source>
</evidence>
<comment type="caution">
    <text evidence="7">The sequence shown here is derived from an EMBL/GenBank/DDBJ whole genome shotgun (WGS) entry which is preliminary data.</text>
</comment>
<keyword evidence="4 5" id="KW-0238">DNA-binding</keyword>
<evidence type="ECO:0000313" key="7">
    <source>
        <dbReference type="EMBL" id="KAK5641948.1"/>
    </source>
</evidence>
<keyword evidence="3" id="KW-0862">Zinc</keyword>
<protein>
    <recommendedName>
        <fullName evidence="6">THAP-type domain-containing protein</fullName>
    </recommendedName>
</protein>
<evidence type="ECO:0000256" key="5">
    <source>
        <dbReference type="PROSITE-ProRule" id="PRU00309"/>
    </source>
</evidence>
<proteinExistence type="predicted"/>
<dbReference type="AlphaFoldDB" id="A0AAN7ZJZ9"/>
<dbReference type="EMBL" id="JAVRBK010000007">
    <property type="protein sequence ID" value="KAK5641948.1"/>
    <property type="molecule type" value="Genomic_DNA"/>
</dbReference>
<evidence type="ECO:0000313" key="8">
    <source>
        <dbReference type="Proteomes" id="UP001329430"/>
    </source>
</evidence>
<dbReference type="Proteomes" id="UP001329430">
    <property type="component" value="Chromosome 7"/>
</dbReference>
<dbReference type="InterPro" id="IPR006612">
    <property type="entry name" value="THAP_Znf"/>
</dbReference>
<keyword evidence="2 5" id="KW-0863">Zinc-finger</keyword>
<dbReference type="SUPFAM" id="SSF57716">
    <property type="entry name" value="Glucocorticoid receptor-like (DNA-binding domain)"/>
    <property type="match status" value="1"/>
</dbReference>
<feature type="domain" description="THAP-type" evidence="6">
    <location>
        <begin position="21"/>
        <end position="111"/>
    </location>
</feature>
<name>A0AAN7ZJZ9_9COLE</name>
<sequence length="214" mass="24759">MTSYTGVSAKLVFTNDCLAIMEPSKRCYKWCFVPMCTNTTFTSPEKTFLTMPRDVKIRKMWFKAARRDYSKITSSDFYCCEDHFDVRFVLKPFGNYLQYLLLCRNVQVTLLSTIPHTVLCQSARQIHKRTIETYLKNLISSTRSIAWIAIRATSAKQNNFFKHESTNTKTTLKNIYQTQLTQTPHSQNTLTTTSTISTSITPKFCITKPHLETD</sequence>
<dbReference type="GO" id="GO:0003677">
    <property type="term" value="F:DNA binding"/>
    <property type="evidence" value="ECO:0007669"/>
    <property type="project" value="UniProtKB-UniRule"/>
</dbReference>
<evidence type="ECO:0000256" key="1">
    <source>
        <dbReference type="ARBA" id="ARBA00022723"/>
    </source>
</evidence>
<reference evidence="7 8" key="1">
    <citation type="journal article" date="2024" name="Insects">
        <title>An Improved Chromosome-Level Genome Assembly of the Firefly Pyrocoelia pectoralis.</title>
        <authorList>
            <person name="Fu X."/>
            <person name="Meyer-Rochow V.B."/>
            <person name="Ballantyne L."/>
            <person name="Zhu X."/>
        </authorList>
    </citation>
    <scope>NUCLEOTIDE SEQUENCE [LARGE SCALE GENOMIC DNA]</scope>
    <source>
        <strain evidence="7">XCY_ONT2</strain>
    </source>
</reference>
<dbReference type="GO" id="GO:0008270">
    <property type="term" value="F:zinc ion binding"/>
    <property type="evidence" value="ECO:0007669"/>
    <property type="project" value="UniProtKB-KW"/>
</dbReference>
<keyword evidence="8" id="KW-1185">Reference proteome</keyword>